<organism evidence="2 3">
    <name type="scientific">Paracoccus acridae</name>
    <dbReference type="NCBI Taxonomy" id="1795310"/>
    <lineage>
        <taxon>Bacteria</taxon>
        <taxon>Pseudomonadati</taxon>
        <taxon>Pseudomonadota</taxon>
        <taxon>Alphaproteobacteria</taxon>
        <taxon>Rhodobacterales</taxon>
        <taxon>Paracoccaceae</taxon>
        <taxon>Paracoccus</taxon>
    </lineage>
</organism>
<dbReference type="Proteomes" id="UP000640509">
    <property type="component" value="Unassembled WGS sequence"/>
</dbReference>
<protein>
    <recommendedName>
        <fullName evidence="4">Lipoprotein</fullName>
    </recommendedName>
</protein>
<dbReference type="RefSeq" id="WP_103171669.1">
    <property type="nucleotide sequence ID" value="NZ_BMIV01000006.1"/>
</dbReference>
<gene>
    <name evidence="2" type="ORF">GCM10011402_22130</name>
</gene>
<evidence type="ECO:0008006" key="4">
    <source>
        <dbReference type="Google" id="ProtNLM"/>
    </source>
</evidence>
<accession>A0ABQ1VIN9</accession>
<feature type="chain" id="PRO_5046770070" description="Lipoprotein" evidence="1">
    <location>
        <begin position="22"/>
        <end position="108"/>
    </location>
</feature>
<reference evidence="3" key="1">
    <citation type="journal article" date="2019" name="Int. J. Syst. Evol. Microbiol.">
        <title>The Global Catalogue of Microorganisms (GCM) 10K type strain sequencing project: providing services to taxonomists for standard genome sequencing and annotation.</title>
        <authorList>
            <consortium name="The Broad Institute Genomics Platform"/>
            <consortium name="The Broad Institute Genome Sequencing Center for Infectious Disease"/>
            <person name="Wu L."/>
            <person name="Ma J."/>
        </authorList>
    </citation>
    <scope>NUCLEOTIDE SEQUENCE [LARGE SCALE GENOMIC DNA]</scope>
    <source>
        <strain evidence="3">CGMCC 1.15419</strain>
    </source>
</reference>
<evidence type="ECO:0000313" key="2">
    <source>
        <dbReference type="EMBL" id="GGF69207.1"/>
    </source>
</evidence>
<keyword evidence="3" id="KW-1185">Reference proteome</keyword>
<name>A0ABQ1VIN9_9RHOB</name>
<proteinExistence type="predicted"/>
<evidence type="ECO:0000256" key="1">
    <source>
        <dbReference type="SAM" id="SignalP"/>
    </source>
</evidence>
<keyword evidence="1" id="KW-0732">Signal</keyword>
<comment type="caution">
    <text evidence="2">The sequence shown here is derived from an EMBL/GenBank/DDBJ whole genome shotgun (WGS) entry which is preliminary data.</text>
</comment>
<dbReference type="EMBL" id="BMIV01000006">
    <property type="protein sequence ID" value="GGF69207.1"/>
    <property type="molecule type" value="Genomic_DNA"/>
</dbReference>
<sequence length="108" mass="11674">MRALVLLLLLCACATPSPRMMGSVRHDIRLQGMDFAVFHKDDRAEVVRLDFVARPSVAIIRPLMEQAAQQATGCTVIPFSGTSVVSRDTGVASFDLDCWGTLSPGPGR</sequence>
<evidence type="ECO:0000313" key="3">
    <source>
        <dbReference type="Proteomes" id="UP000640509"/>
    </source>
</evidence>
<feature type="signal peptide" evidence="1">
    <location>
        <begin position="1"/>
        <end position="21"/>
    </location>
</feature>